<protein>
    <submittedName>
        <fullName evidence="2">Uncharacterized protein</fullName>
    </submittedName>
</protein>
<keyword evidence="3" id="KW-1185">Reference proteome</keyword>
<proteinExistence type="predicted"/>
<accession>A0AAD6PXR8</accession>
<sequence length="168" mass="19838">MLCFEEKWQRERGSDLGLFTVSDIIFGFSPYSLTEYNCNPFCLCLLYASTRELRCMFPGTKEAVELLRRSHQHARFWWQSRKSGHVWSLMLKTKRSISTTQIYFKWKHSMEKSWRAVRDRKSFFSKKPGGSKRGGNKRATLADEDGKIKGPVWEEQSRKEETSCFLRC</sequence>
<evidence type="ECO:0000313" key="3">
    <source>
        <dbReference type="Proteomes" id="UP001164929"/>
    </source>
</evidence>
<comment type="caution">
    <text evidence="2">The sequence shown here is derived from an EMBL/GenBank/DDBJ whole genome shotgun (WGS) entry which is preliminary data.</text>
</comment>
<reference evidence="2" key="1">
    <citation type="journal article" date="2023" name="Mol. Ecol. Resour.">
        <title>Chromosome-level genome assembly of a triploid poplar Populus alba 'Berolinensis'.</title>
        <authorList>
            <person name="Chen S."/>
            <person name="Yu Y."/>
            <person name="Wang X."/>
            <person name="Wang S."/>
            <person name="Zhang T."/>
            <person name="Zhou Y."/>
            <person name="He R."/>
            <person name="Meng N."/>
            <person name="Wang Y."/>
            <person name="Liu W."/>
            <person name="Liu Z."/>
            <person name="Liu J."/>
            <person name="Guo Q."/>
            <person name="Huang H."/>
            <person name="Sederoff R.R."/>
            <person name="Wang G."/>
            <person name="Qu G."/>
            <person name="Chen S."/>
        </authorList>
    </citation>
    <scope>NUCLEOTIDE SEQUENCE</scope>
    <source>
        <strain evidence="2">SC-2020</strain>
    </source>
</reference>
<organism evidence="2 3">
    <name type="scientific">Populus alba x Populus x berolinensis</name>
    <dbReference type="NCBI Taxonomy" id="444605"/>
    <lineage>
        <taxon>Eukaryota</taxon>
        <taxon>Viridiplantae</taxon>
        <taxon>Streptophyta</taxon>
        <taxon>Embryophyta</taxon>
        <taxon>Tracheophyta</taxon>
        <taxon>Spermatophyta</taxon>
        <taxon>Magnoliopsida</taxon>
        <taxon>eudicotyledons</taxon>
        <taxon>Gunneridae</taxon>
        <taxon>Pentapetalae</taxon>
        <taxon>rosids</taxon>
        <taxon>fabids</taxon>
        <taxon>Malpighiales</taxon>
        <taxon>Salicaceae</taxon>
        <taxon>Saliceae</taxon>
        <taxon>Populus</taxon>
    </lineage>
</organism>
<dbReference type="AlphaFoldDB" id="A0AAD6PXR8"/>
<feature type="region of interest" description="Disordered" evidence="1">
    <location>
        <begin position="123"/>
        <end position="142"/>
    </location>
</feature>
<dbReference type="Proteomes" id="UP001164929">
    <property type="component" value="Chromosome 14"/>
</dbReference>
<evidence type="ECO:0000313" key="2">
    <source>
        <dbReference type="EMBL" id="KAJ6971589.1"/>
    </source>
</evidence>
<name>A0AAD6PXR8_9ROSI</name>
<gene>
    <name evidence="2" type="ORF">NC653_032188</name>
</gene>
<dbReference type="EMBL" id="JAQIZT010000014">
    <property type="protein sequence ID" value="KAJ6971589.1"/>
    <property type="molecule type" value="Genomic_DNA"/>
</dbReference>
<evidence type="ECO:0000256" key="1">
    <source>
        <dbReference type="SAM" id="MobiDB-lite"/>
    </source>
</evidence>